<evidence type="ECO:0000313" key="5">
    <source>
        <dbReference type="EMBL" id="KAJ1612006.1"/>
    </source>
</evidence>
<dbReference type="EMBL" id="JAPCXC010000009">
    <property type="protein sequence ID" value="KAJ1612006.1"/>
    <property type="molecule type" value="Genomic_DNA"/>
</dbReference>
<gene>
    <name evidence="5" type="ORF">OJ253_679</name>
</gene>
<feature type="region of interest" description="Disordered" evidence="4">
    <location>
        <begin position="470"/>
        <end position="502"/>
    </location>
</feature>
<dbReference type="Proteomes" id="UP001067231">
    <property type="component" value="Unassembled WGS sequence"/>
</dbReference>
<comment type="subcellular location">
    <subcellularLocation>
        <location evidence="1">Nucleus</location>
    </subcellularLocation>
</comment>
<name>A0A9D5DLM4_9CRYT</name>
<dbReference type="PANTHER" id="PTHR15052">
    <property type="entry name" value="RNA POLYMERASE III TRANSCRIPTION INITIATION FACTOR COMPLEX SUBUNIT"/>
    <property type="match status" value="1"/>
</dbReference>
<organism evidence="5">
    <name type="scientific">Cryptosporidium canis</name>
    <dbReference type="NCBI Taxonomy" id="195482"/>
    <lineage>
        <taxon>Eukaryota</taxon>
        <taxon>Sar</taxon>
        <taxon>Alveolata</taxon>
        <taxon>Apicomplexa</taxon>
        <taxon>Conoidasida</taxon>
        <taxon>Coccidia</taxon>
        <taxon>Eucoccidiorida</taxon>
        <taxon>Eimeriorina</taxon>
        <taxon>Cryptosporidiidae</taxon>
        <taxon>Cryptosporidium</taxon>
    </lineage>
</organism>
<evidence type="ECO:0000256" key="2">
    <source>
        <dbReference type="ARBA" id="ARBA00023163"/>
    </source>
</evidence>
<dbReference type="InterPro" id="IPR036322">
    <property type="entry name" value="WD40_repeat_dom_sf"/>
</dbReference>
<dbReference type="SUPFAM" id="SSF50978">
    <property type="entry name" value="WD40 repeat-like"/>
    <property type="match status" value="1"/>
</dbReference>
<feature type="region of interest" description="Disordered" evidence="4">
    <location>
        <begin position="1"/>
        <end position="22"/>
    </location>
</feature>
<evidence type="ECO:0000256" key="1">
    <source>
        <dbReference type="ARBA" id="ARBA00004123"/>
    </source>
</evidence>
<keyword evidence="3" id="KW-0539">Nucleus</keyword>
<dbReference type="AlphaFoldDB" id="A0A9D5DLM4"/>
<dbReference type="OrthoDB" id="4703at2759"/>
<dbReference type="InterPro" id="IPR015943">
    <property type="entry name" value="WD40/YVTN_repeat-like_dom_sf"/>
</dbReference>
<keyword evidence="2" id="KW-0804">Transcription</keyword>
<dbReference type="PANTHER" id="PTHR15052:SF2">
    <property type="entry name" value="GENERAL TRANSCRIPTION FACTOR 3C POLYPEPTIDE 2"/>
    <property type="match status" value="1"/>
</dbReference>
<dbReference type="GO" id="GO:0000127">
    <property type="term" value="C:transcription factor TFIIIC complex"/>
    <property type="evidence" value="ECO:0007669"/>
    <property type="project" value="TreeGrafter"/>
</dbReference>
<dbReference type="GO" id="GO:0005634">
    <property type="term" value="C:nucleus"/>
    <property type="evidence" value="ECO:0007669"/>
    <property type="project" value="UniProtKB-SubCell"/>
</dbReference>
<evidence type="ECO:0000256" key="4">
    <source>
        <dbReference type="SAM" id="MobiDB-lite"/>
    </source>
</evidence>
<evidence type="ECO:0000256" key="3">
    <source>
        <dbReference type="ARBA" id="ARBA00023242"/>
    </source>
</evidence>
<reference evidence="5" key="1">
    <citation type="submission" date="2022-10" db="EMBL/GenBank/DDBJ databases">
        <title>Adaptive evolution leads to modifications in subtelomeric GC content in a zoonotic Cryptosporidium species.</title>
        <authorList>
            <person name="Li J."/>
            <person name="Feng Y."/>
            <person name="Xiao L."/>
        </authorList>
    </citation>
    <scope>NUCLEOTIDE SEQUENCE</scope>
    <source>
        <strain evidence="5">33844</strain>
    </source>
</reference>
<protein>
    <submittedName>
        <fullName evidence="5">Uncharacterized protein</fullName>
    </submittedName>
</protein>
<dbReference type="GO" id="GO:0006383">
    <property type="term" value="P:transcription by RNA polymerase III"/>
    <property type="evidence" value="ECO:0007669"/>
    <property type="project" value="TreeGrafter"/>
</dbReference>
<dbReference type="Gene3D" id="2.130.10.10">
    <property type="entry name" value="YVTN repeat-like/Quinoprotein amine dehydrogenase"/>
    <property type="match status" value="1"/>
</dbReference>
<accession>A0A9D5DLM4</accession>
<dbReference type="InterPro" id="IPR052416">
    <property type="entry name" value="GTF3C_component"/>
</dbReference>
<sequence>MSKNSNVCLGRRGRPKKNQQKPSIGDYVEALLKTDNFSFFPLENKKELVGKFSQARPVFKLRDNFASWYDLDESCYAMRGASSCPMEHDPDPKDSVTVSLNGQGEEIRLGANSGINTKSNFMPFLIFTNGHVWRMAFSPPSSSPSLIFLALGIHSHDSPISQINRRYNGRGLVQVWGIPLKSPNDGDDSYLSPRLTFEVIHDGQFCRFLEWIPHSENGTKGSSGLLLCVLGNGVVYLLSIPSLNEELPQRVDINDLVVWKYSSSHYTICSASIRVPDTEATCLRIAGTTVEGVLLVWTFERDSRSPSEQIIPVSQNIPLLSASWCPIESSSLIAVADYNGKISIVDFRRSNNSILREFELPNRPITCIVWSRLVSNIYLSHGIGAIVLSAESGDYTQFTIEAYNKKKKYSLYEEERLSPVLGSRSWACCSFLHNAIFGFNDGSVIIGPCFEFESKSFQDTVLIKALVSGTSGGENREDGAPSGLMGNTPANEGRYGSPQETMSDVEANLESANNLRLFNGMMDLITENYTQRVKRIKAGSIRIVWNHDHKGLNAVDILEVQCVTSVDPIVYPQLMDQSFVAIAYFGGLVAIHQFS</sequence>
<comment type="caution">
    <text evidence="5">The sequence shown here is derived from an EMBL/GenBank/DDBJ whole genome shotgun (WGS) entry which is preliminary data.</text>
</comment>
<proteinExistence type="predicted"/>